<reference evidence="4 5" key="1">
    <citation type="journal article" date="2017" name="Environ. Microbiol.">
        <title>Decay of the glycolytic pathway and adaptation to intranuclear parasitism within Enterocytozoonidae microsporidia.</title>
        <authorList>
            <person name="Wiredu Boakye D."/>
            <person name="Jaroenlak P."/>
            <person name="Prachumwat A."/>
            <person name="Williams T.A."/>
            <person name="Bateman K.S."/>
            <person name="Itsathitphaisarn O."/>
            <person name="Sritunyalucksana K."/>
            <person name="Paszkiewicz K.H."/>
            <person name="Moore K.A."/>
            <person name="Stentiford G.D."/>
            <person name="Williams B.A."/>
        </authorList>
    </citation>
    <scope>NUCLEOTIDE SEQUENCE [LARGE SCALE GENOMIC DNA]</scope>
    <source>
        <strain evidence="4 5">GB1</strain>
    </source>
</reference>
<keyword evidence="3" id="KW-0647">Proteasome</keyword>
<evidence type="ECO:0000256" key="3">
    <source>
        <dbReference type="ARBA" id="ARBA00022942"/>
    </source>
</evidence>
<dbReference type="GO" id="GO:0051603">
    <property type="term" value="P:proteolysis involved in protein catabolic process"/>
    <property type="evidence" value="ECO:0007669"/>
    <property type="project" value="InterPro"/>
</dbReference>
<dbReference type="AlphaFoldDB" id="A0A1Y1S5I3"/>
<gene>
    <name evidence="4" type="primary">PSB6</name>
    <name evidence="4" type="ORF">ECANGB1_2284</name>
</gene>
<keyword evidence="2" id="KW-0963">Cytoplasm</keyword>
<dbReference type="Proteomes" id="UP000192639">
    <property type="component" value="Unassembled WGS sequence"/>
</dbReference>
<organism evidence="4 5">
    <name type="scientific">Enterospora canceri</name>
    <dbReference type="NCBI Taxonomy" id="1081671"/>
    <lineage>
        <taxon>Eukaryota</taxon>
        <taxon>Fungi</taxon>
        <taxon>Fungi incertae sedis</taxon>
        <taxon>Microsporidia</taxon>
        <taxon>Enterocytozoonidae</taxon>
        <taxon>Enterospora</taxon>
    </lineage>
</organism>
<dbReference type="SUPFAM" id="SSF56235">
    <property type="entry name" value="N-terminal nucleophile aminohydrolases (Ntn hydrolases)"/>
    <property type="match status" value="1"/>
</dbReference>
<dbReference type="PANTHER" id="PTHR32194">
    <property type="entry name" value="METALLOPROTEASE TLDD"/>
    <property type="match status" value="1"/>
</dbReference>
<dbReference type="Pfam" id="PF00227">
    <property type="entry name" value="Proteasome"/>
    <property type="match status" value="1"/>
</dbReference>
<name>A0A1Y1S5I3_9MICR</name>
<evidence type="ECO:0000313" key="4">
    <source>
        <dbReference type="EMBL" id="ORD93416.1"/>
    </source>
</evidence>
<dbReference type="EMBL" id="LWDP01000087">
    <property type="protein sequence ID" value="ORD93416.1"/>
    <property type="molecule type" value="Genomic_DNA"/>
</dbReference>
<dbReference type="VEuPathDB" id="MicrosporidiaDB:ECANGB1_2284"/>
<accession>A0A1Y1S5I3</accession>
<evidence type="ECO:0000256" key="1">
    <source>
        <dbReference type="ARBA" id="ARBA00004123"/>
    </source>
</evidence>
<dbReference type="GO" id="GO:0005737">
    <property type="term" value="C:cytoplasm"/>
    <property type="evidence" value="ECO:0007669"/>
    <property type="project" value="TreeGrafter"/>
</dbReference>
<dbReference type="InterPro" id="IPR023333">
    <property type="entry name" value="Proteasome_suB-type"/>
</dbReference>
<dbReference type="InterPro" id="IPR029055">
    <property type="entry name" value="Ntn_hydrolases_N"/>
</dbReference>
<comment type="caution">
    <text evidence="4">The sequence shown here is derived from an EMBL/GenBank/DDBJ whole genome shotgun (WGS) entry which is preliminary data.</text>
</comment>
<comment type="subcellular location">
    <subcellularLocation>
        <location evidence="1">Nucleus</location>
    </subcellularLocation>
</comment>
<dbReference type="GO" id="GO:0005634">
    <property type="term" value="C:nucleus"/>
    <property type="evidence" value="ECO:0007669"/>
    <property type="project" value="UniProtKB-SubCell"/>
</dbReference>
<protein>
    <submittedName>
        <fullName evidence="4">PSB6</fullName>
    </submittedName>
</protein>
<dbReference type="Gene3D" id="3.60.20.10">
    <property type="entry name" value="Glutamine Phosphoribosylpyrophosphate, subunit 1, domain 1"/>
    <property type="match status" value="1"/>
</dbReference>
<dbReference type="OrthoDB" id="268479at2759"/>
<keyword evidence="5" id="KW-1185">Reference proteome</keyword>
<dbReference type="PANTHER" id="PTHR32194:SF2">
    <property type="entry name" value="PROTEASOME SUBUNIT BETA TYPE-1"/>
    <property type="match status" value="1"/>
</dbReference>
<proteinExistence type="predicted"/>
<evidence type="ECO:0000313" key="5">
    <source>
        <dbReference type="Proteomes" id="UP000192639"/>
    </source>
</evidence>
<dbReference type="GO" id="GO:0005839">
    <property type="term" value="C:proteasome core complex"/>
    <property type="evidence" value="ECO:0007669"/>
    <property type="project" value="InterPro"/>
</dbReference>
<sequence>MYLPKTENCMKYDEDVLECTMPEKLARTGLMNPLEEMISHSKDVLSNLGATRPKKAEVSEADLYEDNGGTTITIKVDNKLIIAADTRLNSDYNIYTRKSTKIHRIGDFFLTTAGFFADGYSIATRLNYALKQYEQYDTISLSSMAQLLHHVLYNNRFFPLYSYCCLSGFETINGVKQAMLYSYDCVGSYQSVACRVDGTGTKMIQPLLDSWIDGKNFENYQGIKFDDALNLIKKAFDSAAESDIKTGDHLEVVVVDERGPRNELIDLRKD</sequence>
<dbReference type="InterPro" id="IPR001353">
    <property type="entry name" value="Proteasome_sua/b"/>
</dbReference>
<evidence type="ECO:0000256" key="2">
    <source>
        <dbReference type="ARBA" id="ARBA00022490"/>
    </source>
</evidence>